<proteinExistence type="predicted"/>
<evidence type="ECO:0000313" key="2">
    <source>
        <dbReference type="Proteomes" id="UP000003835"/>
    </source>
</evidence>
<name>B4VVI9_9CYAN</name>
<gene>
    <name evidence="1" type="ORF">MC7420_5779</name>
</gene>
<dbReference type="Proteomes" id="UP000003835">
    <property type="component" value="Unassembled WGS sequence"/>
</dbReference>
<reference evidence="1 2" key="1">
    <citation type="submission" date="2008-07" db="EMBL/GenBank/DDBJ databases">
        <authorList>
            <person name="Tandeau de Marsac N."/>
            <person name="Ferriera S."/>
            <person name="Johnson J."/>
            <person name="Kravitz S."/>
            <person name="Beeson K."/>
            <person name="Sutton G."/>
            <person name="Rogers Y.-H."/>
            <person name="Friedman R."/>
            <person name="Frazier M."/>
            <person name="Venter J.C."/>
        </authorList>
    </citation>
    <scope>NUCLEOTIDE SEQUENCE [LARGE SCALE GENOMIC DNA]</scope>
    <source>
        <strain evidence="1 2">PCC 7420</strain>
    </source>
</reference>
<dbReference type="SUPFAM" id="SSF52540">
    <property type="entry name" value="P-loop containing nucleoside triphosphate hydrolases"/>
    <property type="match status" value="1"/>
</dbReference>
<dbReference type="EMBL" id="DS989855">
    <property type="protein sequence ID" value="EDX73899.1"/>
    <property type="molecule type" value="Genomic_DNA"/>
</dbReference>
<dbReference type="InterPro" id="IPR027417">
    <property type="entry name" value="P-loop_NTPase"/>
</dbReference>
<dbReference type="Gene3D" id="3.40.50.300">
    <property type="entry name" value="P-loop containing nucleotide triphosphate hydrolases"/>
    <property type="match status" value="1"/>
</dbReference>
<dbReference type="eggNOG" id="COG1672">
    <property type="taxonomic scope" value="Bacteria"/>
</dbReference>
<keyword evidence="2" id="KW-1185">Reference proteome</keyword>
<organism evidence="1 2">
    <name type="scientific">Coleofasciculus chthonoplastes PCC 7420</name>
    <dbReference type="NCBI Taxonomy" id="118168"/>
    <lineage>
        <taxon>Bacteria</taxon>
        <taxon>Bacillati</taxon>
        <taxon>Cyanobacteriota</taxon>
        <taxon>Cyanophyceae</taxon>
        <taxon>Coleofasciculales</taxon>
        <taxon>Coleofasciculaceae</taxon>
        <taxon>Coleofasciculus</taxon>
    </lineage>
</organism>
<accession>B4VVI9</accession>
<dbReference type="HOGENOM" id="CLU_345380_0_0_3"/>
<sequence length="818" mass="94857">MRPIIAMENSAYEYQVGGCLPIDAPTYVVRQADNQLYEALKAGEFCYVLNSRQMGKSSLRVRTMQRLKQVGIACAAVDLTAIGCQNITLEQWYAGIVYTLAGSFDLMDASELEAWWSTRKHLSIVQRFGTFFDEVLLQAIPQNLVIFFDEIDNVLRLKFPVDDFFAAIKSCYNQRATNPNYQRLTFALLGVATPSDLIQDKYCTPFNIGQAIELSGFQLKDIQPLAEGFAGNVSHPDIILQEILAWTGGQPFLTQKLCKLVSHSIEKQRHSPKTRETWQANPFKKIFLGLNGKAKVSAWIEHLIQTQVIENWEAFDEPEHLRTIRNRLLKCGQRHPEIIYIYQQILQDGQITANDSRPQMELRLTGLVVKQNSQLQVYNPIYQSVFSEQWVQQILPSLPQPVSFAKQNHEGELNLDTLAERLYKHLIDCLKRESPEQMIERFHQLFIHGIDYSDQKILDILYRITASRRADKEFKYIIYRCCHILVNRWQMTPKEHVAINKLLDLFQISHQPTTSRLRQLVQTFINSEEYRALERLRVVVDEPTSTENSSKWERKKLAELIGRYPFLFSYCLLSQDCSEEAQQTIQKLQAEKQQQLEDELWQYATYLVKGSVSPTRMRKPLVKNPTLLDDEELHLALRQFGGKAKNSYAYCEAQNFLHRTLKTPSYSLFKDNLYQYIIASIDPSYGQHYFYGLLNKHLANTLTEYNQNKLDKFLIKKTCSQLFNLLIVESPEKPEHYWFDDLVVNLGSLQMTVLLLKLVLLSPSEIRPDLEKRMAILFNHYESKPMGDIPSLVKSMENLNVAFVVNFGFRDFSLLNKY</sequence>
<dbReference type="AlphaFoldDB" id="B4VVI9"/>
<evidence type="ECO:0000313" key="1">
    <source>
        <dbReference type="EMBL" id="EDX73899.1"/>
    </source>
</evidence>
<dbReference type="STRING" id="118168.MC7420_5779"/>
<dbReference type="Pfam" id="PF14516">
    <property type="entry name" value="AAA_35"/>
    <property type="match status" value="1"/>
</dbReference>
<protein>
    <submittedName>
        <fullName evidence="1">Uncharacterized protein</fullName>
    </submittedName>
</protein>